<evidence type="ECO:0000256" key="7">
    <source>
        <dbReference type="ARBA" id="ARBA00022777"/>
    </source>
</evidence>
<evidence type="ECO:0000256" key="2">
    <source>
        <dbReference type="ARBA" id="ARBA00001946"/>
    </source>
</evidence>
<dbReference type="CDD" id="cd00038">
    <property type="entry name" value="CAP_ED"/>
    <property type="match status" value="1"/>
</dbReference>
<evidence type="ECO:0000256" key="4">
    <source>
        <dbReference type="ARBA" id="ARBA00013061"/>
    </source>
</evidence>
<keyword evidence="12" id="KW-0472">Membrane</keyword>
<evidence type="ECO:0000256" key="11">
    <source>
        <dbReference type="RuleBase" id="RU000696"/>
    </source>
</evidence>
<comment type="cofactor">
    <cofactor evidence="2">
        <name>Mg(2+)</name>
        <dbReference type="ChEBI" id="CHEBI:18420"/>
    </cofactor>
</comment>
<dbReference type="VEuPathDB" id="TriTrypDB:TcCL_ESM00492"/>
<dbReference type="VEuPathDB" id="TriTrypDB:TcBrA4_0058490"/>
<dbReference type="GO" id="GO:0006094">
    <property type="term" value="P:gluconeogenesis"/>
    <property type="evidence" value="ECO:0007669"/>
    <property type="project" value="TreeGrafter"/>
</dbReference>
<dbReference type="VEuPathDB" id="TriTrypDB:C4B63_2g568"/>
<keyword evidence="12" id="KW-1133">Transmembrane helix</keyword>
<reference evidence="14 15" key="1">
    <citation type="journal article" date="2018" name="Microb. Genom.">
        <title>Expanding an expanded genome: long-read sequencing of Trypanosoma cruzi.</title>
        <authorList>
            <person name="Berna L."/>
            <person name="Rodriguez M."/>
            <person name="Chiribao M.L."/>
            <person name="Parodi-Talice A."/>
            <person name="Pita S."/>
            <person name="Rijo G."/>
            <person name="Alvarez-Valin F."/>
            <person name="Robello C."/>
        </authorList>
    </citation>
    <scope>NUCLEOTIDE SEQUENCE [LARGE SCALE GENOMIC DNA]</scope>
    <source>
        <strain evidence="14 15">Dm28c</strain>
    </source>
</reference>
<evidence type="ECO:0000313" key="14">
    <source>
        <dbReference type="EMBL" id="PWV02776.1"/>
    </source>
</evidence>
<evidence type="ECO:0000256" key="6">
    <source>
        <dbReference type="ARBA" id="ARBA00022741"/>
    </source>
</evidence>
<dbReference type="VEuPathDB" id="TriTrypDB:TcCLB.504153.20"/>
<keyword evidence="9" id="KW-0460">Magnesium</keyword>
<evidence type="ECO:0000259" key="13">
    <source>
        <dbReference type="PROSITE" id="PS50042"/>
    </source>
</evidence>
<protein>
    <recommendedName>
        <fullName evidence="4 10">Phosphoglycerate kinase</fullName>
        <ecNumber evidence="4 10">2.7.2.3</ecNumber>
    </recommendedName>
</protein>
<feature type="transmembrane region" description="Helical" evidence="12">
    <location>
        <begin position="753"/>
        <end position="773"/>
    </location>
</feature>
<dbReference type="AlphaFoldDB" id="A0A2V2W2A1"/>
<dbReference type="UniPathway" id="UPA00109">
    <property type="reaction ID" value="UER00185"/>
</dbReference>
<dbReference type="EMBL" id="PRFA01000002">
    <property type="protein sequence ID" value="PWV02776.1"/>
    <property type="molecule type" value="Genomic_DNA"/>
</dbReference>
<keyword evidence="7 10" id="KW-0418">Kinase</keyword>
<keyword evidence="5 10" id="KW-0808">Transferase</keyword>
<dbReference type="Gene3D" id="3.40.50.1260">
    <property type="entry name" value="Phosphoglycerate kinase, N-terminal domain"/>
    <property type="match status" value="2"/>
</dbReference>
<dbReference type="GO" id="GO:0004618">
    <property type="term" value="F:phosphoglycerate kinase activity"/>
    <property type="evidence" value="ECO:0007669"/>
    <property type="project" value="UniProtKB-EC"/>
</dbReference>
<evidence type="ECO:0000256" key="5">
    <source>
        <dbReference type="ARBA" id="ARBA00022679"/>
    </source>
</evidence>
<comment type="catalytic activity">
    <reaction evidence="1 10">
        <text>(2R)-3-phosphoglycerate + ATP = (2R)-3-phospho-glyceroyl phosphate + ADP</text>
        <dbReference type="Rhea" id="RHEA:14801"/>
        <dbReference type="ChEBI" id="CHEBI:30616"/>
        <dbReference type="ChEBI" id="CHEBI:57604"/>
        <dbReference type="ChEBI" id="CHEBI:58272"/>
        <dbReference type="ChEBI" id="CHEBI:456216"/>
        <dbReference type="EC" id="2.7.2.3"/>
    </reaction>
</comment>
<evidence type="ECO:0000256" key="1">
    <source>
        <dbReference type="ARBA" id="ARBA00000642"/>
    </source>
</evidence>
<comment type="similarity">
    <text evidence="3 10">Belongs to the phosphoglycerate kinase family.</text>
</comment>
<dbReference type="VEuPathDB" id="TriTrypDB:ECC02_002821"/>
<comment type="pathway">
    <text evidence="10">Carbohydrate degradation; glycolysis; pyruvate from D-glyceraldehyde 3-phosphate: step 2/5.</text>
</comment>
<sequence>MSVAVLGSKRAVYDIWPLKNKKFFVLVDPQNILGENTDSNATLNTIEYLLKKQGAVVVGASFGPLCGIPLNLPRQQREDAIVTFRREGGRGFSNFFSSISSRMKMEVLKGVPGLVLPSTCSVDGKTGKTLVFSQLDNATKFDALHRVFPKAEFPPVSTFPFVEELAKLLPGVTVKFASDCLRPPLHQLKPGEILVLENLQFYRNETSSDQAERIAMAEVLAADIDVFVNESFATASKNHASSTAIPKILYHGAAGLSMDRELAFFSKFLTQPARPIAVVVAGRNIPEKLLMIRSLIGRVDKILIAGLLKIPFLSAKGLSSGKSLNLPEMVKRKLLNSRGGDFEEETITCTQLAEEIMSLCEAKGVELVLPVDHVVSKRLTKINDASAAVVESMAIPSDVYAMDCASNTIALFAKYIRECECVYWAGTFGWTSLGYHEGTRAFATILAQERKLSIIGGRSTARAVQQFGLASYFSHISGGGVSCLELLQGNLLPGVEALSDVAPELDSKSTFSVDELLRNLPLFSRCTSHQLKSVARKFARRIHACGDYLTYRGDRHVSMWVVADGGLVARFGDNTISIPPRYIGRGQTVAMYDFITQSFATETVQAAVSGTITYQLTSSSLNDLLHEHPDLAAQFLQNVSEPLCLMTNEEYQEQTSLCPALRRAAACSRVPSSYGVPKEWGLVEDIVQDVVSAVVLQKLTMQYIDYPALPPNHQVKHIWDKIECHGALLPAVGASVLRAFVYHKVLPLGLMHASIVTAVAAAPLRLVAMGVTWRGLTYKAILDEAMVSVAVSWAPAVAYAGFLVTQRRLEILKRSRCSLIVQLLIMAVIRVILGFVVFPLLFRRCDEIGSTSLLGIFRRDAFKAYELKQVISVFLRYVVHLLLGVVRKTSAYTNSIQHGRQLLDRK</sequence>
<evidence type="ECO:0000313" key="15">
    <source>
        <dbReference type="Proteomes" id="UP000246121"/>
    </source>
</evidence>
<dbReference type="VEuPathDB" id="TriTrypDB:TCDM_04469"/>
<organism evidence="14 15">
    <name type="scientific">Trypanosoma cruzi</name>
    <dbReference type="NCBI Taxonomy" id="5693"/>
    <lineage>
        <taxon>Eukaryota</taxon>
        <taxon>Discoba</taxon>
        <taxon>Euglenozoa</taxon>
        <taxon>Kinetoplastea</taxon>
        <taxon>Metakinetoplastina</taxon>
        <taxon>Trypanosomatida</taxon>
        <taxon>Trypanosomatidae</taxon>
        <taxon>Trypanosoma</taxon>
        <taxon>Schizotrypanum</taxon>
    </lineage>
</organism>
<dbReference type="InterPro" id="IPR015824">
    <property type="entry name" value="Phosphoglycerate_kinase_N"/>
</dbReference>
<dbReference type="VEuPathDB" id="TriTrypDB:TcG_07404"/>
<dbReference type="VEuPathDB" id="TriTrypDB:TCSYLVIO_005551"/>
<dbReference type="Pfam" id="PF00162">
    <property type="entry name" value="PGK"/>
    <property type="match status" value="1"/>
</dbReference>
<dbReference type="SUPFAM" id="SSF53748">
    <property type="entry name" value="Phosphoglycerate kinase"/>
    <property type="match status" value="1"/>
</dbReference>
<evidence type="ECO:0000256" key="3">
    <source>
        <dbReference type="ARBA" id="ARBA00008982"/>
    </source>
</evidence>
<feature type="transmembrane region" description="Helical" evidence="12">
    <location>
        <begin position="817"/>
        <end position="842"/>
    </location>
</feature>
<dbReference type="Proteomes" id="UP000246121">
    <property type="component" value="Unassembled WGS sequence"/>
</dbReference>
<keyword evidence="8" id="KW-0067">ATP-binding</keyword>
<dbReference type="VEuPathDB" id="TriTrypDB:TcYC6_0072900"/>
<keyword evidence="6" id="KW-0547">Nucleotide-binding</keyword>
<dbReference type="PROSITE" id="PS50042">
    <property type="entry name" value="CNMP_BINDING_3"/>
    <property type="match status" value="1"/>
</dbReference>
<dbReference type="GO" id="GO:0043531">
    <property type="term" value="F:ADP binding"/>
    <property type="evidence" value="ECO:0007669"/>
    <property type="project" value="TreeGrafter"/>
</dbReference>
<dbReference type="SUPFAM" id="SSF51206">
    <property type="entry name" value="cAMP-binding domain-like"/>
    <property type="match status" value="1"/>
</dbReference>
<dbReference type="InterPro" id="IPR000595">
    <property type="entry name" value="cNMP-bd_dom"/>
</dbReference>
<accession>A0A2V2W2A1</accession>
<dbReference type="InterPro" id="IPR018490">
    <property type="entry name" value="cNMP-bd_dom_sf"/>
</dbReference>
<dbReference type="VEuPathDB" id="TriTrypDB:TcCLB.505999.100"/>
<dbReference type="EC" id="2.7.2.3" evidence="4 10"/>
<dbReference type="PANTHER" id="PTHR11406:SF23">
    <property type="entry name" value="PHOSPHOGLYCERATE KINASE 1, CHLOROPLASTIC-RELATED"/>
    <property type="match status" value="1"/>
</dbReference>
<feature type="transmembrane region" description="Helical" evidence="12">
    <location>
        <begin position="785"/>
        <end position="805"/>
    </location>
</feature>
<dbReference type="GO" id="GO:0005524">
    <property type="term" value="F:ATP binding"/>
    <property type="evidence" value="ECO:0007669"/>
    <property type="project" value="UniProtKB-KW"/>
</dbReference>
<dbReference type="InterPro" id="IPR014710">
    <property type="entry name" value="RmlC-like_jellyroll"/>
</dbReference>
<dbReference type="VEuPathDB" id="TriTrypDB:TCSYLVIO_005550"/>
<keyword evidence="12" id="KW-0812">Transmembrane</keyword>
<dbReference type="PRINTS" id="PR00477">
    <property type="entry name" value="PHGLYCKINASE"/>
</dbReference>
<evidence type="ECO:0000256" key="8">
    <source>
        <dbReference type="ARBA" id="ARBA00022840"/>
    </source>
</evidence>
<dbReference type="GO" id="GO:0005829">
    <property type="term" value="C:cytosol"/>
    <property type="evidence" value="ECO:0007669"/>
    <property type="project" value="TreeGrafter"/>
</dbReference>
<evidence type="ECO:0000256" key="10">
    <source>
        <dbReference type="RuleBase" id="RU000532"/>
    </source>
</evidence>
<dbReference type="VEuPathDB" id="TriTrypDB:BCY84_14612"/>
<dbReference type="VEuPathDB" id="TriTrypDB:C3747_9g416"/>
<comment type="caution">
    <text evidence="14">The sequence shown here is derived from an EMBL/GenBank/DDBJ whole genome shotgun (WGS) entry which is preliminary data.</text>
</comment>
<evidence type="ECO:0000256" key="12">
    <source>
        <dbReference type="SAM" id="Phobius"/>
    </source>
</evidence>
<comment type="subunit">
    <text evidence="11">Monomer.</text>
</comment>
<name>A0A2V2W2A1_TRYCR</name>
<dbReference type="InterPro" id="IPR001576">
    <property type="entry name" value="Phosphoglycerate_kinase"/>
</dbReference>
<dbReference type="Gene3D" id="2.60.120.10">
    <property type="entry name" value="Jelly Rolls"/>
    <property type="match status" value="1"/>
</dbReference>
<feature type="domain" description="Cyclic nucleotide-binding" evidence="13">
    <location>
        <begin position="522"/>
        <end position="642"/>
    </location>
</feature>
<dbReference type="PANTHER" id="PTHR11406">
    <property type="entry name" value="PHOSPHOGLYCERATE KINASE"/>
    <property type="match status" value="1"/>
</dbReference>
<evidence type="ECO:0000256" key="9">
    <source>
        <dbReference type="ARBA" id="ARBA00022842"/>
    </source>
</evidence>
<proteinExistence type="inferred from homology"/>
<dbReference type="InterPro" id="IPR036043">
    <property type="entry name" value="Phosphoglycerate_kinase_sf"/>
</dbReference>
<dbReference type="GO" id="GO:0006096">
    <property type="term" value="P:glycolytic process"/>
    <property type="evidence" value="ECO:0007669"/>
    <property type="project" value="UniProtKB-UniPathway"/>
</dbReference>
<dbReference type="VEuPathDB" id="TriTrypDB:Tc_MARK_6094"/>
<gene>
    <name evidence="14" type="ORF">C4B63_2g568</name>
</gene>